<dbReference type="EMBL" id="BAAFSV010000003">
    <property type="protein sequence ID" value="GAB1316381.1"/>
    <property type="molecule type" value="Genomic_DNA"/>
</dbReference>
<dbReference type="GeneID" id="98177334"/>
<keyword evidence="2" id="KW-1185">Reference proteome</keyword>
<dbReference type="InterPro" id="IPR029063">
    <property type="entry name" value="SAM-dependent_MTases_sf"/>
</dbReference>
<comment type="caution">
    <text evidence="1">The sequence shown here is derived from an EMBL/GenBank/DDBJ whole genome shotgun (WGS) entry which is preliminary data.</text>
</comment>
<evidence type="ECO:0008006" key="3">
    <source>
        <dbReference type="Google" id="ProtNLM"/>
    </source>
</evidence>
<evidence type="ECO:0000313" key="2">
    <source>
        <dbReference type="Proteomes" id="UP001628179"/>
    </source>
</evidence>
<dbReference type="Pfam" id="PF01209">
    <property type="entry name" value="Ubie_methyltran"/>
    <property type="match status" value="1"/>
</dbReference>
<protein>
    <recommendedName>
        <fullName evidence="3">Methyltransferase domain-containing protein</fullName>
    </recommendedName>
</protein>
<proteinExistence type="predicted"/>
<organism evidence="1 2">
    <name type="scientific">Madurella fahalii</name>
    <dbReference type="NCBI Taxonomy" id="1157608"/>
    <lineage>
        <taxon>Eukaryota</taxon>
        <taxon>Fungi</taxon>
        <taxon>Dikarya</taxon>
        <taxon>Ascomycota</taxon>
        <taxon>Pezizomycotina</taxon>
        <taxon>Sordariomycetes</taxon>
        <taxon>Sordariomycetidae</taxon>
        <taxon>Sordariales</taxon>
        <taxon>Sordariales incertae sedis</taxon>
        <taxon>Madurella</taxon>
    </lineage>
</organism>
<sequence length="293" mass="31937">MAAKEGQPKTAIEHFDAAAEDYEKSTGGCTRELALSLLELPQLADAGAPGSVVLDNSCGTGIVSEEIMRRHRGDDGAGTAAATIYVVDAASNMVEIARRKLEGLNEGQRYSITGHVMPGEHLEFGDDTFTHSITNLGILFYVDGLAGAKEIHRTLRAGGVAVVTSWIDLGYFDPVVKAAQLEIRPDEQPYRLPLSPEWLQPSHLEFVLSQGGFRDVKVSSMKVHYGAETVEGIVDLLAHTFRAVWKDWLDSEKTRFRALMHEKTAKIAEQYTMPNGKNGVGIPMIASVAVCRK</sequence>
<reference evidence="1 2" key="1">
    <citation type="submission" date="2024-09" db="EMBL/GenBank/DDBJ databases">
        <title>Itraconazole resistance in Madurella fahalii resulting from another homologue of gene encoding cytochrome P450 14-alpha sterol demethylase (CYP51).</title>
        <authorList>
            <person name="Yoshioka I."/>
            <person name="Fahal A.H."/>
            <person name="Kaneko S."/>
            <person name="Yaguchi T."/>
        </authorList>
    </citation>
    <scope>NUCLEOTIDE SEQUENCE [LARGE SCALE GENOMIC DNA]</scope>
    <source>
        <strain evidence="1 2">IFM 68171</strain>
    </source>
</reference>
<accession>A0ABQ0GF34</accession>
<dbReference type="SUPFAM" id="SSF53335">
    <property type="entry name" value="S-adenosyl-L-methionine-dependent methyltransferases"/>
    <property type="match status" value="1"/>
</dbReference>
<dbReference type="Proteomes" id="UP001628179">
    <property type="component" value="Unassembled WGS sequence"/>
</dbReference>
<evidence type="ECO:0000313" key="1">
    <source>
        <dbReference type="EMBL" id="GAB1316381.1"/>
    </source>
</evidence>
<gene>
    <name evidence="1" type="ORF">MFIFM68171_06591</name>
</gene>
<dbReference type="CDD" id="cd02440">
    <property type="entry name" value="AdoMet_MTases"/>
    <property type="match status" value="1"/>
</dbReference>
<dbReference type="Gene3D" id="3.40.50.150">
    <property type="entry name" value="Vaccinia Virus protein VP39"/>
    <property type="match status" value="1"/>
</dbReference>
<dbReference type="RefSeq" id="XP_070918112.1">
    <property type="nucleotide sequence ID" value="XM_071062011.1"/>
</dbReference>
<name>A0ABQ0GF34_9PEZI</name>